<dbReference type="Gene3D" id="1.10.260.40">
    <property type="entry name" value="lambda repressor-like DNA-binding domains"/>
    <property type="match status" value="1"/>
</dbReference>
<dbReference type="SUPFAM" id="SSF47413">
    <property type="entry name" value="lambda repressor-like DNA-binding domains"/>
    <property type="match status" value="1"/>
</dbReference>
<dbReference type="KEGG" id="surl:BI350_16165"/>
<evidence type="ECO:0000313" key="2">
    <source>
        <dbReference type="EMBL" id="AOV08931.1"/>
    </source>
</evidence>
<dbReference type="Pfam" id="PF01381">
    <property type="entry name" value="HTH_3"/>
    <property type="match status" value="1"/>
</dbReference>
<protein>
    <recommendedName>
        <fullName evidence="1">HTH cro/C1-type domain-containing protein</fullName>
    </recommendedName>
</protein>
<dbReference type="InterPro" id="IPR053163">
    <property type="entry name" value="HTH-type_regulator_Rgg"/>
</dbReference>
<dbReference type="PANTHER" id="PTHR37038:SF12">
    <property type="entry name" value="TRANSCRIPTIONAL REGULATOR"/>
    <property type="match status" value="1"/>
</dbReference>
<organism evidence="2 3">
    <name type="scientific">Sporosarcina ureilytica</name>
    <dbReference type="NCBI Taxonomy" id="298596"/>
    <lineage>
        <taxon>Bacteria</taxon>
        <taxon>Bacillati</taxon>
        <taxon>Bacillota</taxon>
        <taxon>Bacilli</taxon>
        <taxon>Bacillales</taxon>
        <taxon>Caryophanaceae</taxon>
        <taxon>Sporosarcina</taxon>
    </lineage>
</organism>
<dbReference type="SMART" id="SM00530">
    <property type="entry name" value="HTH_XRE"/>
    <property type="match status" value="1"/>
</dbReference>
<dbReference type="InterPro" id="IPR001387">
    <property type="entry name" value="Cro/C1-type_HTH"/>
</dbReference>
<proteinExistence type="predicted"/>
<dbReference type="Gene3D" id="1.25.40.400">
    <property type="match status" value="1"/>
</dbReference>
<keyword evidence="3" id="KW-1185">Reference proteome</keyword>
<dbReference type="NCBIfam" id="TIGR01716">
    <property type="entry name" value="RGG_Cterm"/>
    <property type="match status" value="1"/>
</dbReference>
<dbReference type="InterPro" id="IPR010982">
    <property type="entry name" value="Lambda_DNA-bd_dom_sf"/>
</dbReference>
<dbReference type="InterPro" id="IPR010057">
    <property type="entry name" value="Transcription_activator_Rgg_C"/>
</dbReference>
<dbReference type="AlphaFoldDB" id="A0A1D8JJP3"/>
<dbReference type="CDD" id="cd00093">
    <property type="entry name" value="HTH_XRE"/>
    <property type="match status" value="1"/>
</dbReference>
<dbReference type="RefSeq" id="WP_075529098.1">
    <property type="nucleotide sequence ID" value="NZ_CP017560.1"/>
</dbReference>
<evidence type="ECO:0000313" key="3">
    <source>
        <dbReference type="Proteomes" id="UP000185746"/>
    </source>
</evidence>
<evidence type="ECO:0000259" key="1">
    <source>
        <dbReference type="PROSITE" id="PS50943"/>
    </source>
</evidence>
<dbReference type="EMBL" id="CP017560">
    <property type="protein sequence ID" value="AOV08931.1"/>
    <property type="molecule type" value="Genomic_DNA"/>
</dbReference>
<dbReference type="GO" id="GO:0003677">
    <property type="term" value="F:DNA binding"/>
    <property type="evidence" value="ECO:0007669"/>
    <property type="project" value="InterPro"/>
</dbReference>
<reference evidence="2 3" key="1">
    <citation type="submission" date="2016-09" db="EMBL/GenBank/DDBJ databases">
        <title>Complete genome sequence of the Lysinibacillus sphaericus LMG 22257, a specie of Bacillus with ureolytic activity that can effectively biodeposit calcium carbonate.</title>
        <authorList>
            <person name="Yan W."/>
        </authorList>
    </citation>
    <scope>NUCLEOTIDE SEQUENCE [LARGE SCALE GENOMIC DNA]</scope>
    <source>
        <strain evidence="2 3">LMG 22257</strain>
    </source>
</reference>
<gene>
    <name evidence="2" type="ORF">BI350_16165</name>
</gene>
<dbReference type="Pfam" id="PF21259">
    <property type="entry name" value="Rgg_C"/>
    <property type="match status" value="1"/>
</dbReference>
<accession>A0A1D8JJP3</accession>
<dbReference type="PANTHER" id="PTHR37038">
    <property type="entry name" value="TRANSCRIPTIONAL REGULATOR-RELATED"/>
    <property type="match status" value="1"/>
</dbReference>
<sequence>MEIGQALKLIRTNKGLSQAKIAGGIISTSFYSKVEKGQSNISSELLFKILEQLNISLNEFWYIYNDYSRGKKNELMHQWKKLYAEGNINHLMKLKDEVDTLYEETQQKFYQRLSIILYCAIQQHHSESYDDEIVSPLTQYLLSVNTWGYYEINLFDACILVLDMDTDTVLSLANKLLNNLRFYANFQTYEKEIITVLINIVKICLNNERLEEADYYLNIAKRKLMNFNLMYEKNTLEFLSGISLMQHGDIDEGKKIAIKSIDNFKVLNMKESADKFLQYLNQKESYCGTT</sequence>
<name>A0A1D8JJP3_9BACL</name>
<dbReference type="Proteomes" id="UP000185746">
    <property type="component" value="Chromosome"/>
</dbReference>
<feature type="domain" description="HTH cro/C1-type" evidence="1">
    <location>
        <begin position="7"/>
        <end position="60"/>
    </location>
</feature>
<dbReference type="PROSITE" id="PS50943">
    <property type="entry name" value="HTH_CROC1"/>
    <property type="match status" value="1"/>
</dbReference>